<sequence>MPNRTERYARYLKISGLLLMLVAGYGCQSASSDNPQHCFEQSGQAFSEVLSCYRKAEATQPLRYISKGQEQQPGVNIRRFELTSQSWGQGGQVAPADWIHGVDLYIPDNVKGTRAVLVANDGVNNPMPGGSPGAPNNFSQQTLLNIARQTGLIVVAVSNVPNQYLTYRDDVDGPRTEDGSVAYSWKLFMQAPEQQPFMSLHVPMMEALVKAMDLAQKETQPGQVVSFLATGASKRGWAVWLSALADSRVDSIVPFVIDVLNTEKVFEQTFLAYGRNWPLAYIDYYRQGVIAQRETEPFKKLMQVEDPMTYRNLSGYTDRLKIPKYIVNASGDDFFIPDASRQYFPDLPGNNTLRVIPNSAHDVRAFVEANLIPYIKRRQTGNTAPRLKAQEQRLDATSTQLHLTLSEIPIRMTRWTAHNPKARDFRYNCGVRYTAAQLPASTDVQSTLRAPKVGWSAEFFEAEYADGVVETTMVKVLPDTYPDQPPPADEAFCRTLPATPGQ</sequence>
<dbReference type="AlphaFoldDB" id="A0A423JWG5"/>
<accession>A0A423JWG5</accession>
<dbReference type="PROSITE" id="PS51257">
    <property type="entry name" value="PROKAR_LIPOPROTEIN"/>
    <property type="match status" value="1"/>
</dbReference>
<comment type="caution">
    <text evidence="1">The sequence shown here is derived from an EMBL/GenBank/DDBJ whole genome shotgun (WGS) entry which is preliminary data.</text>
</comment>
<dbReference type="PIRSF" id="PIRSF014728">
    <property type="entry name" value="PqaA"/>
    <property type="match status" value="1"/>
</dbReference>
<dbReference type="PANTHER" id="PTHR31497:SF0">
    <property type="entry name" value="AUTOCRINE PROLIFERATION REPRESSOR PROTEIN A"/>
    <property type="match status" value="1"/>
</dbReference>
<organism evidence="1 2">
    <name type="scientific">Pseudomonas brassicacearum</name>
    <dbReference type="NCBI Taxonomy" id="930166"/>
    <lineage>
        <taxon>Bacteria</taxon>
        <taxon>Pseudomonadati</taxon>
        <taxon>Pseudomonadota</taxon>
        <taxon>Gammaproteobacteria</taxon>
        <taxon>Pseudomonadales</taxon>
        <taxon>Pseudomonadaceae</taxon>
        <taxon>Pseudomonas</taxon>
    </lineage>
</organism>
<dbReference type="Proteomes" id="UP000286351">
    <property type="component" value="Unassembled WGS sequence"/>
</dbReference>
<dbReference type="InterPro" id="IPR009199">
    <property type="entry name" value="PhoPQ-act_pathogen-rel_PqaA"/>
</dbReference>
<dbReference type="PANTHER" id="PTHR31497">
    <property type="entry name" value="AUTOCRINE PROLIFERATION REPRESSOR PROTEIN A"/>
    <property type="match status" value="1"/>
</dbReference>
<dbReference type="Gene3D" id="3.40.50.1820">
    <property type="entry name" value="alpha/beta hydrolase"/>
    <property type="match status" value="1"/>
</dbReference>
<dbReference type="SUPFAM" id="SSF53474">
    <property type="entry name" value="alpha/beta-Hydrolases"/>
    <property type="match status" value="1"/>
</dbReference>
<protein>
    <submittedName>
        <fullName evidence="1">PhoPQ-regulated protein</fullName>
    </submittedName>
</protein>
<proteinExistence type="predicted"/>
<evidence type="ECO:0000313" key="2">
    <source>
        <dbReference type="Proteomes" id="UP000286351"/>
    </source>
</evidence>
<evidence type="ECO:0000313" key="1">
    <source>
        <dbReference type="EMBL" id="RON42023.1"/>
    </source>
</evidence>
<reference evidence="1 2" key="1">
    <citation type="submission" date="2016-10" db="EMBL/GenBank/DDBJ databases">
        <title>Comparative genome analysis of multiple Pseudomonas spp. focuses on biocontrol and plant growth promoting traits.</title>
        <authorList>
            <person name="Tao X.-Y."/>
            <person name="Taylor C.G."/>
        </authorList>
    </citation>
    <scope>NUCLEOTIDE SEQUENCE [LARGE SCALE GENOMIC DNA]</scope>
    <source>
        <strain evidence="1 2">38D4</strain>
    </source>
</reference>
<dbReference type="EMBL" id="MOBO01000001">
    <property type="protein sequence ID" value="RON42023.1"/>
    <property type="molecule type" value="Genomic_DNA"/>
</dbReference>
<dbReference type="Pfam" id="PF10142">
    <property type="entry name" value="PhoPQ_related"/>
    <property type="match status" value="1"/>
</dbReference>
<gene>
    <name evidence="1" type="ORF">BK664_00035</name>
</gene>
<name>A0A423JWG5_9PSED</name>
<dbReference type="InterPro" id="IPR029058">
    <property type="entry name" value="AB_hydrolase_fold"/>
</dbReference>